<dbReference type="Proteomes" id="UP000708148">
    <property type="component" value="Unassembled WGS sequence"/>
</dbReference>
<name>A0A8S1J5X3_9CHLO</name>
<gene>
    <name evidence="2" type="ORF">OSTQU699_LOCUS6790</name>
</gene>
<feature type="region of interest" description="Disordered" evidence="1">
    <location>
        <begin position="34"/>
        <end position="112"/>
    </location>
</feature>
<proteinExistence type="predicted"/>
<comment type="caution">
    <text evidence="2">The sequence shown here is derived from an EMBL/GenBank/DDBJ whole genome shotgun (WGS) entry which is preliminary data.</text>
</comment>
<protein>
    <submittedName>
        <fullName evidence="2">Uncharacterized protein</fullName>
    </submittedName>
</protein>
<evidence type="ECO:0000313" key="3">
    <source>
        <dbReference type="Proteomes" id="UP000708148"/>
    </source>
</evidence>
<accession>A0A8S1J5X3</accession>
<reference evidence="2" key="1">
    <citation type="submission" date="2020-12" db="EMBL/GenBank/DDBJ databases">
        <authorList>
            <person name="Iha C."/>
        </authorList>
    </citation>
    <scope>NUCLEOTIDE SEQUENCE</scope>
</reference>
<dbReference type="AlphaFoldDB" id="A0A8S1J5X3"/>
<organism evidence="2 3">
    <name type="scientific">Ostreobium quekettii</name>
    <dbReference type="NCBI Taxonomy" id="121088"/>
    <lineage>
        <taxon>Eukaryota</taxon>
        <taxon>Viridiplantae</taxon>
        <taxon>Chlorophyta</taxon>
        <taxon>core chlorophytes</taxon>
        <taxon>Ulvophyceae</taxon>
        <taxon>TCBD clade</taxon>
        <taxon>Bryopsidales</taxon>
        <taxon>Ostreobineae</taxon>
        <taxon>Ostreobiaceae</taxon>
        <taxon>Ostreobium</taxon>
    </lineage>
</organism>
<feature type="compositionally biased region" description="Polar residues" evidence="1">
    <location>
        <begin position="53"/>
        <end position="74"/>
    </location>
</feature>
<dbReference type="EMBL" id="CAJHUC010001535">
    <property type="protein sequence ID" value="CAD7701431.1"/>
    <property type="molecule type" value="Genomic_DNA"/>
</dbReference>
<evidence type="ECO:0000313" key="2">
    <source>
        <dbReference type="EMBL" id="CAD7701431.1"/>
    </source>
</evidence>
<sequence length="112" mass="12027">MESGTGDGSVPMASARWWMCPLRRHHSQPELVVRTPSARSHHNSNEPQCHPPSANNATIKGKQTTAQHKGTPQGPTHAHRPRSPGLSALVQLTSGPSIPIYGPNAHIRHSGT</sequence>
<evidence type="ECO:0000256" key="1">
    <source>
        <dbReference type="SAM" id="MobiDB-lite"/>
    </source>
</evidence>
<keyword evidence="3" id="KW-1185">Reference proteome</keyword>